<comment type="caution">
    <text evidence="2">The sequence shown here is derived from an EMBL/GenBank/DDBJ whole genome shotgun (WGS) entry which is preliminary data.</text>
</comment>
<proteinExistence type="predicted"/>
<organism evidence="2">
    <name type="scientific">Medicago truncatula</name>
    <name type="common">Barrel medic</name>
    <name type="synonym">Medicago tribuloides</name>
    <dbReference type="NCBI Taxonomy" id="3880"/>
    <lineage>
        <taxon>Eukaryota</taxon>
        <taxon>Viridiplantae</taxon>
        <taxon>Streptophyta</taxon>
        <taxon>Embryophyta</taxon>
        <taxon>Tracheophyta</taxon>
        <taxon>Spermatophyta</taxon>
        <taxon>Magnoliopsida</taxon>
        <taxon>eudicotyledons</taxon>
        <taxon>Gunneridae</taxon>
        <taxon>Pentapetalae</taxon>
        <taxon>rosids</taxon>
        <taxon>fabids</taxon>
        <taxon>Fabales</taxon>
        <taxon>Fabaceae</taxon>
        <taxon>Papilionoideae</taxon>
        <taxon>50 kb inversion clade</taxon>
        <taxon>NPAAA clade</taxon>
        <taxon>Hologalegina</taxon>
        <taxon>IRL clade</taxon>
        <taxon>Trifolieae</taxon>
        <taxon>Medicago</taxon>
    </lineage>
</organism>
<reference evidence="2" key="1">
    <citation type="journal article" date="2018" name="Nat. Plants">
        <title>Whole-genome landscape of Medicago truncatula symbiotic genes.</title>
        <authorList>
            <person name="Pecrix Y."/>
            <person name="Gamas P."/>
            <person name="Carrere S."/>
        </authorList>
    </citation>
    <scope>NUCLEOTIDE SEQUENCE</scope>
    <source>
        <tissue evidence="2">Leaves</tissue>
    </source>
</reference>
<dbReference type="AlphaFoldDB" id="A0A396GWS7"/>
<dbReference type="PANTHER" id="PTHR31973">
    <property type="entry name" value="POLYPROTEIN, PUTATIVE-RELATED"/>
    <property type="match status" value="1"/>
</dbReference>
<evidence type="ECO:0000259" key="1">
    <source>
        <dbReference type="Pfam" id="PF10551"/>
    </source>
</evidence>
<dbReference type="InterPro" id="IPR018289">
    <property type="entry name" value="MULE_transposase_dom"/>
</dbReference>
<dbReference type="Pfam" id="PF10551">
    <property type="entry name" value="MULE"/>
    <property type="match status" value="1"/>
</dbReference>
<gene>
    <name evidence="2" type="ORF">MtrunA17_Chr7g0231781</name>
</gene>
<evidence type="ECO:0000313" key="2">
    <source>
        <dbReference type="EMBL" id="RHN45490.1"/>
    </source>
</evidence>
<dbReference type="EMBL" id="PSQE01000007">
    <property type="protein sequence ID" value="RHN45490.1"/>
    <property type="molecule type" value="Genomic_DNA"/>
</dbReference>
<accession>A0A396GWS7</accession>
<dbReference type="PANTHER" id="PTHR31973:SF195">
    <property type="entry name" value="MUDR FAMILY TRANSPOSASE"/>
    <property type="match status" value="1"/>
</dbReference>
<name>A0A396GWS7_MEDTR</name>
<sequence length="226" mass="25922">MKDMRREHAVGITKGMACKTKQIAKTVVEGDASRQYSMLWRYAAELKRVCAGNNCKINMERPAPTLQPRFSRFYFCFDGCKKGFTSACRPFIGVDGCHLKTKYGGQLLVAVGRDPNDQYFPLAFGVVETETKDSWSWFLQLLLEDVGQDKRYVFISDQQKGLIQVLEEKAQTIDHRLCLRHLYANFKKKFGGGTLIRDLMMGAAKTTYYQGWEQKMNELKNVDRDA</sequence>
<protein>
    <submittedName>
        <fullName evidence="2">Putative MULE transposase domain-containing protein</fullName>
    </submittedName>
</protein>
<feature type="domain" description="MULE transposase" evidence="1">
    <location>
        <begin position="92"/>
        <end position="185"/>
    </location>
</feature>
<dbReference type="Proteomes" id="UP000265566">
    <property type="component" value="Chromosome 7"/>
</dbReference>
<dbReference type="Gramene" id="rna39836">
    <property type="protein sequence ID" value="RHN45490.1"/>
    <property type="gene ID" value="gene39836"/>
</dbReference>